<organism evidence="2 3">
    <name type="scientific">Oceaniferula marina</name>
    <dbReference type="NCBI Taxonomy" id="2748318"/>
    <lineage>
        <taxon>Bacteria</taxon>
        <taxon>Pseudomonadati</taxon>
        <taxon>Verrucomicrobiota</taxon>
        <taxon>Verrucomicrobiia</taxon>
        <taxon>Verrucomicrobiales</taxon>
        <taxon>Verrucomicrobiaceae</taxon>
        <taxon>Oceaniferula</taxon>
    </lineage>
</organism>
<feature type="signal peptide" evidence="1">
    <location>
        <begin position="1"/>
        <end position="24"/>
    </location>
</feature>
<evidence type="ECO:0000313" key="3">
    <source>
        <dbReference type="Proteomes" id="UP000557872"/>
    </source>
</evidence>
<gene>
    <name evidence="2" type="ORF">HW115_05385</name>
</gene>
<comment type="caution">
    <text evidence="2">The sequence shown here is derived from an EMBL/GenBank/DDBJ whole genome shotgun (WGS) entry which is preliminary data.</text>
</comment>
<dbReference type="Proteomes" id="UP000557872">
    <property type="component" value="Unassembled WGS sequence"/>
</dbReference>
<accession>A0A851GGR8</accession>
<evidence type="ECO:0000256" key="1">
    <source>
        <dbReference type="SAM" id="SignalP"/>
    </source>
</evidence>
<reference evidence="2 3" key="1">
    <citation type="submission" date="2020-07" db="EMBL/GenBank/DDBJ databases">
        <title>Roseicoccus Jingziensis gen. nov., sp. nov., isolated from coastal seawater.</title>
        <authorList>
            <person name="Feng X."/>
        </authorList>
    </citation>
    <scope>NUCLEOTIDE SEQUENCE [LARGE SCALE GENOMIC DNA]</scope>
    <source>
        <strain evidence="2 3">N1E253</strain>
    </source>
</reference>
<dbReference type="AlphaFoldDB" id="A0A851GGR8"/>
<keyword evidence="3" id="KW-1185">Reference proteome</keyword>
<keyword evidence="1" id="KW-0732">Signal</keyword>
<dbReference type="EMBL" id="JACBAZ010000002">
    <property type="protein sequence ID" value="NWK55031.1"/>
    <property type="molecule type" value="Genomic_DNA"/>
</dbReference>
<protein>
    <submittedName>
        <fullName evidence="2">PEP-CTERM sorting domain-containing protein</fullName>
    </submittedName>
</protein>
<proteinExistence type="predicted"/>
<name>A0A851GGR8_9BACT</name>
<sequence length="227" mass="23290">MKQHMIKHLTILTALAAGTTLAPAAVISWGTATAVDASATGGLQVSTAGTFVEAFNAGGGTTGTTTVNGVVFTNTDTDLLNNQWNGPGSPVIDDAWEAGGADAHYDALLSTAEYGGGGGFFTIDLGGGKLSDGQKYELQVWFVEDRSGLDGRVMHFSDASAANFADVNDQFVIGTFTADGTSQTLGLDAQGFGNAHISAYQLRAVPEASSAALIGLGGLSLILRRKR</sequence>
<feature type="chain" id="PRO_5032666657" evidence="1">
    <location>
        <begin position="25"/>
        <end position="227"/>
    </location>
</feature>
<evidence type="ECO:0000313" key="2">
    <source>
        <dbReference type="EMBL" id="NWK55031.1"/>
    </source>
</evidence>